<name>A0ACC2L2F9_PERAE</name>
<protein>
    <submittedName>
        <fullName evidence="1">Uncharacterized protein</fullName>
    </submittedName>
</protein>
<keyword evidence="2" id="KW-1185">Reference proteome</keyword>
<comment type="caution">
    <text evidence="1">The sequence shown here is derived from an EMBL/GenBank/DDBJ whole genome shotgun (WGS) entry which is preliminary data.</text>
</comment>
<evidence type="ECO:0000313" key="2">
    <source>
        <dbReference type="Proteomes" id="UP001234297"/>
    </source>
</evidence>
<accession>A0ACC2L2F9</accession>
<dbReference type="Proteomes" id="UP001234297">
    <property type="component" value="Chromosome 6"/>
</dbReference>
<sequence>MKFFFTLASNWLASSIQKSLYPSCKSSSCIQTSHSIGPKIQKHPNPRLGFCDFLRKSKQHVAPACLCLTFDFGNSSTF</sequence>
<dbReference type="EMBL" id="CM056814">
    <property type="protein sequence ID" value="KAJ8627351.1"/>
    <property type="molecule type" value="Genomic_DNA"/>
</dbReference>
<reference evidence="1 2" key="1">
    <citation type="journal article" date="2022" name="Hortic Res">
        <title>A haplotype resolved chromosomal level avocado genome allows analysis of novel avocado genes.</title>
        <authorList>
            <person name="Nath O."/>
            <person name="Fletcher S.J."/>
            <person name="Hayward A."/>
            <person name="Shaw L.M."/>
            <person name="Masouleh A.K."/>
            <person name="Furtado A."/>
            <person name="Henry R.J."/>
            <person name="Mitter N."/>
        </authorList>
    </citation>
    <scope>NUCLEOTIDE SEQUENCE [LARGE SCALE GENOMIC DNA]</scope>
    <source>
        <strain evidence="2">cv. Hass</strain>
    </source>
</reference>
<proteinExistence type="predicted"/>
<organism evidence="1 2">
    <name type="scientific">Persea americana</name>
    <name type="common">Avocado</name>
    <dbReference type="NCBI Taxonomy" id="3435"/>
    <lineage>
        <taxon>Eukaryota</taxon>
        <taxon>Viridiplantae</taxon>
        <taxon>Streptophyta</taxon>
        <taxon>Embryophyta</taxon>
        <taxon>Tracheophyta</taxon>
        <taxon>Spermatophyta</taxon>
        <taxon>Magnoliopsida</taxon>
        <taxon>Magnoliidae</taxon>
        <taxon>Laurales</taxon>
        <taxon>Lauraceae</taxon>
        <taxon>Persea</taxon>
    </lineage>
</organism>
<evidence type="ECO:0000313" key="1">
    <source>
        <dbReference type="EMBL" id="KAJ8627351.1"/>
    </source>
</evidence>
<gene>
    <name evidence="1" type="ORF">MRB53_020658</name>
</gene>